<protein>
    <submittedName>
        <fullName evidence="6">LysR family transcriptional regulator</fullName>
    </submittedName>
</protein>
<evidence type="ECO:0000313" key="7">
    <source>
        <dbReference type="Proteomes" id="UP000251211"/>
    </source>
</evidence>
<evidence type="ECO:0000256" key="1">
    <source>
        <dbReference type="ARBA" id="ARBA00009437"/>
    </source>
</evidence>
<evidence type="ECO:0000256" key="2">
    <source>
        <dbReference type="ARBA" id="ARBA00023015"/>
    </source>
</evidence>
<dbReference type="PANTHER" id="PTHR30118">
    <property type="entry name" value="HTH-TYPE TRANSCRIPTIONAL REGULATOR LEUO-RELATED"/>
    <property type="match status" value="1"/>
</dbReference>
<dbReference type="EMBL" id="UAUI01000001">
    <property type="protein sequence ID" value="SPZ34359.1"/>
    <property type="molecule type" value="Genomic_DNA"/>
</dbReference>
<evidence type="ECO:0000259" key="5">
    <source>
        <dbReference type="PROSITE" id="PS50931"/>
    </source>
</evidence>
<dbReference type="Proteomes" id="UP000251211">
    <property type="component" value="Unassembled WGS sequence"/>
</dbReference>
<dbReference type="AlphaFoldDB" id="A0AB38F592"/>
<reference evidence="6 7" key="1">
    <citation type="submission" date="2018-06" db="EMBL/GenBank/DDBJ databases">
        <authorList>
            <consortium name="Pathogen Informatics"/>
            <person name="Doyle S."/>
        </authorList>
    </citation>
    <scope>NUCLEOTIDE SEQUENCE [LARGE SCALE GENOMIC DNA]</scope>
    <source>
        <strain evidence="6 7">NCTC13229</strain>
    </source>
</reference>
<dbReference type="GO" id="GO:0003677">
    <property type="term" value="F:DNA binding"/>
    <property type="evidence" value="ECO:0007669"/>
    <property type="project" value="UniProtKB-KW"/>
</dbReference>
<dbReference type="SUPFAM" id="SSF53850">
    <property type="entry name" value="Periplasmic binding protein-like II"/>
    <property type="match status" value="1"/>
</dbReference>
<dbReference type="InterPro" id="IPR050389">
    <property type="entry name" value="LysR-type_TF"/>
</dbReference>
<dbReference type="Gene3D" id="1.10.10.10">
    <property type="entry name" value="Winged helix-like DNA-binding domain superfamily/Winged helix DNA-binding domain"/>
    <property type="match status" value="1"/>
</dbReference>
<sequence>MQYIAGADSVDQMKDLRSVDLNLLVDLDALLSTRSVTDAARRLNLSQSAMSGSLSRLRRLFDDPLMVRNGRVLVLTPRAEALIPPVREILHQIDGVFAESDDFDPRTTTRSFSISASDYATAVVLAPLLRGLADEAPNVTVNVLPRSPDVSAVLRLDSADLVIEPREMMGDSPPPGVSLFSDRWVCMLDGSMHEPAVLDRLDRDHYLQLPHLVYSIGQDRQLNFADRHLASLGVRRRIELTVESFLMAPLLIRGTSLVSLVLERAASMLPLDGLRLVEPPIPVPGITDAMYWNPRHTEDPGHRWLRQRLAATAARLTPTGDVS</sequence>
<evidence type="ECO:0000256" key="3">
    <source>
        <dbReference type="ARBA" id="ARBA00023125"/>
    </source>
</evidence>
<organism evidence="6 7">
    <name type="scientific">Rhodococcus wratislaviensis</name>
    <name type="common">Tsukamurella wratislaviensis</name>
    <dbReference type="NCBI Taxonomy" id="44752"/>
    <lineage>
        <taxon>Bacteria</taxon>
        <taxon>Bacillati</taxon>
        <taxon>Actinomycetota</taxon>
        <taxon>Actinomycetes</taxon>
        <taxon>Mycobacteriales</taxon>
        <taxon>Nocardiaceae</taxon>
        <taxon>Rhodococcus</taxon>
    </lineage>
</organism>
<dbReference type="PROSITE" id="PS50931">
    <property type="entry name" value="HTH_LYSR"/>
    <property type="match status" value="1"/>
</dbReference>
<keyword evidence="2" id="KW-0805">Transcription regulation</keyword>
<accession>A0AB38F592</accession>
<dbReference type="InterPro" id="IPR005119">
    <property type="entry name" value="LysR_subst-bd"/>
</dbReference>
<dbReference type="SUPFAM" id="SSF46785">
    <property type="entry name" value="Winged helix' DNA-binding domain"/>
    <property type="match status" value="1"/>
</dbReference>
<keyword evidence="4" id="KW-0804">Transcription</keyword>
<evidence type="ECO:0000256" key="4">
    <source>
        <dbReference type="ARBA" id="ARBA00023163"/>
    </source>
</evidence>
<dbReference type="InterPro" id="IPR036388">
    <property type="entry name" value="WH-like_DNA-bd_sf"/>
</dbReference>
<proteinExistence type="inferred from homology"/>
<dbReference type="InterPro" id="IPR000847">
    <property type="entry name" value="LysR_HTH_N"/>
</dbReference>
<dbReference type="PANTHER" id="PTHR30118:SF15">
    <property type="entry name" value="TRANSCRIPTIONAL REGULATORY PROTEIN"/>
    <property type="match status" value="1"/>
</dbReference>
<dbReference type="CDD" id="cd08417">
    <property type="entry name" value="PBP2_Nitroaromatics_like"/>
    <property type="match status" value="1"/>
</dbReference>
<dbReference type="PRINTS" id="PR00039">
    <property type="entry name" value="HTHLYSR"/>
</dbReference>
<dbReference type="GO" id="GO:0003700">
    <property type="term" value="F:DNA-binding transcription factor activity"/>
    <property type="evidence" value="ECO:0007669"/>
    <property type="project" value="InterPro"/>
</dbReference>
<gene>
    <name evidence="6" type="primary">nodD2_1</name>
    <name evidence="6" type="ORF">NCTC13229_00177</name>
</gene>
<keyword evidence="3" id="KW-0238">DNA-binding</keyword>
<dbReference type="Gene3D" id="3.40.190.10">
    <property type="entry name" value="Periplasmic binding protein-like II"/>
    <property type="match status" value="2"/>
</dbReference>
<dbReference type="Pfam" id="PF03466">
    <property type="entry name" value="LysR_substrate"/>
    <property type="match status" value="1"/>
</dbReference>
<name>A0AB38F592_RHOWR</name>
<feature type="domain" description="HTH lysR-type" evidence="5">
    <location>
        <begin position="19"/>
        <end position="76"/>
    </location>
</feature>
<dbReference type="InterPro" id="IPR036390">
    <property type="entry name" value="WH_DNA-bd_sf"/>
</dbReference>
<dbReference type="Pfam" id="PF00126">
    <property type="entry name" value="HTH_1"/>
    <property type="match status" value="1"/>
</dbReference>
<evidence type="ECO:0000313" key="6">
    <source>
        <dbReference type="EMBL" id="SPZ34359.1"/>
    </source>
</evidence>
<comment type="similarity">
    <text evidence="1">Belongs to the LysR transcriptional regulatory family.</text>
</comment>
<dbReference type="InterPro" id="IPR037402">
    <property type="entry name" value="YidZ_PBP2"/>
</dbReference>
<comment type="caution">
    <text evidence="6">The sequence shown here is derived from an EMBL/GenBank/DDBJ whole genome shotgun (WGS) entry which is preliminary data.</text>
</comment>